<dbReference type="InterPro" id="IPR052898">
    <property type="entry name" value="ACAD10-like"/>
</dbReference>
<dbReference type="RefSeq" id="WP_165279181.1">
    <property type="nucleotide sequence ID" value="NZ_JAUZQE010000002.1"/>
</dbReference>
<dbReference type="InterPro" id="IPR011009">
    <property type="entry name" value="Kinase-like_dom_sf"/>
</dbReference>
<evidence type="ECO:0000259" key="1">
    <source>
        <dbReference type="Pfam" id="PF01636"/>
    </source>
</evidence>
<feature type="domain" description="Aminoglycoside phosphotransferase" evidence="1">
    <location>
        <begin position="32"/>
        <end position="251"/>
    </location>
</feature>
<protein>
    <submittedName>
        <fullName evidence="2">Phosphotransferase</fullName>
    </submittedName>
</protein>
<dbReference type="PANTHER" id="PTHR47829:SF3">
    <property type="entry name" value="AMINOGLYCOSIDE PHOSPHOTRANSFERASE DOMAIN-CONTAINING PROTEIN"/>
    <property type="match status" value="1"/>
</dbReference>
<dbReference type="Proteomes" id="UP001232156">
    <property type="component" value="Unassembled WGS sequence"/>
</dbReference>
<name>A0ABU1D2H5_9BURK</name>
<dbReference type="PANTHER" id="PTHR47829">
    <property type="entry name" value="HYDROLASE, PUTATIVE (AFU_ORTHOLOGUE AFUA_1G12880)-RELATED"/>
    <property type="match status" value="1"/>
</dbReference>
<gene>
    <name evidence="2" type="ORF">Q8947_01365</name>
</gene>
<dbReference type="InterPro" id="IPR041726">
    <property type="entry name" value="ACAD10_11_N"/>
</dbReference>
<dbReference type="CDD" id="cd05154">
    <property type="entry name" value="ACAD10_11_N-like"/>
    <property type="match status" value="1"/>
</dbReference>
<dbReference type="EMBL" id="JAUZQE010000002">
    <property type="protein sequence ID" value="MDR4124633.1"/>
    <property type="molecule type" value="Genomic_DNA"/>
</dbReference>
<dbReference type="Gene3D" id="3.90.1200.10">
    <property type="match status" value="1"/>
</dbReference>
<dbReference type="Pfam" id="PF01636">
    <property type="entry name" value="APH"/>
    <property type="match status" value="1"/>
</dbReference>
<comment type="caution">
    <text evidence="2">The sequence shown here is derived from an EMBL/GenBank/DDBJ whole genome shotgun (WGS) entry which is preliminary data.</text>
</comment>
<organism evidence="2 3">
    <name type="scientific">Yanghanlia caeni</name>
    <dbReference type="NCBI Taxonomy" id="3064283"/>
    <lineage>
        <taxon>Bacteria</taxon>
        <taxon>Pseudomonadati</taxon>
        <taxon>Pseudomonadota</taxon>
        <taxon>Betaproteobacteria</taxon>
        <taxon>Burkholderiales</taxon>
        <taxon>Alcaligenaceae</taxon>
        <taxon>Yanghanlia</taxon>
    </lineage>
</organism>
<keyword evidence="3" id="KW-1185">Reference proteome</keyword>
<evidence type="ECO:0000313" key="3">
    <source>
        <dbReference type="Proteomes" id="UP001232156"/>
    </source>
</evidence>
<dbReference type="SUPFAM" id="SSF56112">
    <property type="entry name" value="Protein kinase-like (PK-like)"/>
    <property type="match status" value="1"/>
</dbReference>
<accession>A0ABU1D2H5</accession>
<sequence length="346" mass="38533">MTQTTATIPFNVERLAGYLTRQGLNDGGPITLAPLSGGQSNPTFRIQAGERAYVLRKKPEGTLLPGAHAVDREYRVMRALRDTDVPVPEMHAYCDDESVIGTPFYVMEWLEGRIFFDQSLPGMSPAERARLYAEMNRVIAALHALDYTAVGLETFGRPGNYFARQISRWSRQAQESTLPMSEAMRKLIEWLPAHIPQDDETTIVHGDFRLDNLVFHPTEPRVIGLLDWELSTLGHPLGDFAYHCMSWRIPANVWRGIGGLDLAALGIPSEAEHVRAYVGATGRDPSEHWEFYMAYNLFRMAAILRGIGQRVLDGTAEALDAAETASKADPLAEIGWECAKRYGAEG</sequence>
<reference evidence="2 3" key="1">
    <citation type="submission" date="2023-08" db="EMBL/GenBank/DDBJ databases">
        <title>Alcaligenaceae gen. nov., a novel taxon isolated from the sludge of Yixing Pesticide Factory.</title>
        <authorList>
            <person name="Ruan L."/>
        </authorList>
    </citation>
    <scope>NUCLEOTIDE SEQUENCE [LARGE SCALE GENOMIC DNA]</scope>
    <source>
        <strain evidence="2 3">LG-2</strain>
    </source>
</reference>
<dbReference type="InterPro" id="IPR002575">
    <property type="entry name" value="Aminoglycoside_PTrfase"/>
</dbReference>
<evidence type="ECO:0000313" key="2">
    <source>
        <dbReference type="EMBL" id="MDR4124633.1"/>
    </source>
</evidence>
<proteinExistence type="predicted"/>
<dbReference type="Gene3D" id="3.30.200.20">
    <property type="entry name" value="Phosphorylase Kinase, domain 1"/>
    <property type="match status" value="1"/>
</dbReference>